<evidence type="ECO:0000256" key="6">
    <source>
        <dbReference type="ARBA" id="ARBA00017290"/>
    </source>
</evidence>
<sequence>MTLPRSVRNTIPNTDPAPRRGGSQARGEWALRDRPALLWMVLAVLVALVHQWVPDATWLMVHLVLLGAITHSIFVWSTHFAQALLKTPEALDTRANQSRRLALLLLGTTLVLIGVPTTWWWLVLTGAILVSVAVLWHALMLRRRLRNALPGRFRITIRYYQVAAICLPVGIAFGATLALGLSQNWHDRLLVAHMMTNLLGWVGLTVTGTLITLWPTMLRTPMDTRAEHLARLALPILGVSLVIITTGALSGLRQVTVSGLVLYAAGLAWWGRALWQPARRRPPREFATASVASALLWLAVGIGTTIALVAQGSVSDSVGTLGAIFVVGFAAQLLTGALSYLMPTALGGGPSVVRAGQAVFNKIAALRLVIINVGLAMCLLPVPSLVRVTVSVLVLLALAAFLPLMIGGIIRSVRARRALGDGLPPLEPGARVERPPSALTLGQTVAGVTALLVAITVGVGLDPVAAGLGAPATGDSSTATVPATGETTRVEVSAKGMTFTPDTVSVPIGNRLVIDLVNDDVSTTHDLTLGGQKTPRLAHGERAEIVIDVVSGPMEGWCTIVGHRQSGMTFTVTTEGTPAAVPSGTADGATDGATDGAPAPTQNGGDAHAEHGGAPILGDDPPPVIQPVDPTLAPAPGATTHQVTLTAQEVPLEVAPGVWQQRWTFNGQAPGPTLRGTVGDVFEITLVNDGTLGHSIDFHAGALAPDEPMRTIPPGESLVYRFTATRSGIWMYHCSTMPMSSHIAAGMTGAVIIDPPGLPEVDHEFVLVQSEVYLDTVAQSAEEATEVNVDKIMADDPDLVVFNGIANQYDEHMLQAKVGDRVRIWVLAAGPNRLSSFHVVGGQFDTVYEEGHWVLGGPGAENGSASDGEGTGGSQVLGLLPAQGGFVELEMPEAGHYPLVSHLMIDAERGAHGFLEVTE</sequence>
<dbReference type="Proteomes" id="UP000315395">
    <property type="component" value="Chromosome"/>
</dbReference>
<dbReference type="EMBL" id="CP041616">
    <property type="protein sequence ID" value="QDO88703.1"/>
    <property type="molecule type" value="Genomic_DNA"/>
</dbReference>
<evidence type="ECO:0000256" key="13">
    <source>
        <dbReference type="SAM" id="MobiDB-lite"/>
    </source>
</evidence>
<keyword evidence="14" id="KW-1133">Transmembrane helix</keyword>
<name>A0A516GAZ9_9MICO</name>
<dbReference type="InterPro" id="IPR011707">
    <property type="entry name" value="Cu-oxidase-like_N"/>
</dbReference>
<dbReference type="Gene3D" id="2.60.40.420">
    <property type="entry name" value="Cupredoxins - blue copper proteins"/>
    <property type="match status" value="3"/>
</dbReference>
<dbReference type="CDD" id="cd11020">
    <property type="entry name" value="CuRO_1_CuNIR"/>
    <property type="match status" value="1"/>
</dbReference>
<dbReference type="AlphaFoldDB" id="A0A516GAZ9"/>
<dbReference type="GO" id="GO:0050421">
    <property type="term" value="F:nitrite reductase (NO-forming) activity"/>
    <property type="evidence" value="ECO:0007669"/>
    <property type="project" value="UniProtKB-EC"/>
</dbReference>
<feature type="transmembrane region" description="Helical" evidence="14">
    <location>
        <begin position="59"/>
        <end position="77"/>
    </location>
</feature>
<evidence type="ECO:0000313" key="17">
    <source>
        <dbReference type="Proteomes" id="UP000315395"/>
    </source>
</evidence>
<feature type="region of interest" description="Disordered" evidence="13">
    <location>
        <begin position="575"/>
        <end position="637"/>
    </location>
</feature>
<feature type="transmembrane region" description="Helical" evidence="14">
    <location>
        <begin position="229"/>
        <end position="249"/>
    </location>
</feature>
<comment type="similarity">
    <text evidence="3">Belongs to the multicopper oxidase family.</text>
</comment>
<evidence type="ECO:0000259" key="15">
    <source>
        <dbReference type="Pfam" id="PF07732"/>
    </source>
</evidence>
<keyword evidence="8" id="KW-0677">Repeat</keyword>
<dbReference type="CDD" id="cd00920">
    <property type="entry name" value="Cupredoxin"/>
    <property type="match status" value="1"/>
</dbReference>
<dbReference type="SUPFAM" id="SSF49503">
    <property type="entry name" value="Cupredoxins"/>
    <property type="match status" value="3"/>
</dbReference>
<comment type="cofactor">
    <cofactor evidence="2 12">
        <name>Cu(2+)</name>
        <dbReference type="ChEBI" id="CHEBI:29036"/>
    </cofactor>
</comment>
<keyword evidence="10 12" id="KW-0186">Copper</keyword>
<feature type="transmembrane region" description="Helical" evidence="14">
    <location>
        <begin position="98"/>
        <end position="115"/>
    </location>
</feature>
<protein>
    <recommendedName>
        <fullName evidence="6">Copper-containing nitrite reductase</fullName>
        <ecNumber evidence="5">1.7.2.1</ecNumber>
    </recommendedName>
</protein>
<keyword evidence="14" id="KW-0812">Transmembrane</keyword>
<dbReference type="PANTHER" id="PTHR11709:SF394">
    <property type="entry name" value="FI03373P-RELATED"/>
    <property type="match status" value="1"/>
</dbReference>
<feature type="transmembrane region" description="Helical" evidence="14">
    <location>
        <begin position="255"/>
        <end position="275"/>
    </location>
</feature>
<comment type="subunit">
    <text evidence="4">Homotrimer.</text>
</comment>
<organism evidence="16 17">
    <name type="scientific">Ornithinimicrobium ciconiae</name>
    <dbReference type="NCBI Taxonomy" id="2594265"/>
    <lineage>
        <taxon>Bacteria</taxon>
        <taxon>Bacillati</taxon>
        <taxon>Actinomycetota</taxon>
        <taxon>Actinomycetes</taxon>
        <taxon>Micrococcales</taxon>
        <taxon>Ornithinimicrobiaceae</taxon>
        <taxon>Ornithinimicrobium</taxon>
    </lineage>
</organism>
<feature type="binding site" description="type 1 copper site" evidence="12">
    <location>
        <position position="734"/>
    </location>
    <ligand>
        <name>Cu cation</name>
        <dbReference type="ChEBI" id="CHEBI:23378"/>
        <label>1</label>
    </ligand>
</feature>
<feature type="transmembrane region" description="Helical" evidence="14">
    <location>
        <begin position="198"/>
        <end position="217"/>
    </location>
</feature>
<keyword evidence="17" id="KW-1185">Reference proteome</keyword>
<dbReference type="GO" id="GO:0005507">
    <property type="term" value="F:copper ion binding"/>
    <property type="evidence" value="ECO:0007669"/>
    <property type="project" value="InterPro"/>
</dbReference>
<keyword evidence="7 12" id="KW-0479">Metal-binding</keyword>
<dbReference type="PRINTS" id="PR00695">
    <property type="entry name" value="CUNO2RDTASE"/>
</dbReference>
<keyword evidence="9" id="KW-0560">Oxidoreductase</keyword>
<dbReference type="KEGG" id="orz:FNH13_10480"/>
<feature type="binding site" description="type 1 copper site" evidence="12">
    <location>
        <position position="699"/>
    </location>
    <ligand>
        <name>Cu cation</name>
        <dbReference type="ChEBI" id="CHEBI:23378"/>
        <label>1</label>
    </ligand>
</feature>
<gene>
    <name evidence="16" type="ORF">FNH13_10480</name>
</gene>
<feature type="transmembrane region" description="Helical" evidence="14">
    <location>
        <begin position="287"/>
        <end position="309"/>
    </location>
</feature>
<comment type="catalytic activity">
    <reaction evidence="11">
        <text>nitric oxide + Fe(III)-[cytochrome c] + H2O = Fe(II)-[cytochrome c] + nitrite + 2 H(+)</text>
        <dbReference type="Rhea" id="RHEA:15233"/>
        <dbReference type="Rhea" id="RHEA-COMP:10350"/>
        <dbReference type="Rhea" id="RHEA-COMP:14399"/>
        <dbReference type="ChEBI" id="CHEBI:15377"/>
        <dbReference type="ChEBI" id="CHEBI:15378"/>
        <dbReference type="ChEBI" id="CHEBI:16301"/>
        <dbReference type="ChEBI" id="CHEBI:16480"/>
        <dbReference type="ChEBI" id="CHEBI:29033"/>
        <dbReference type="ChEBI" id="CHEBI:29034"/>
        <dbReference type="EC" id="1.7.2.1"/>
    </reaction>
</comment>
<dbReference type="InterPro" id="IPR008972">
    <property type="entry name" value="Cupredoxin"/>
</dbReference>
<reference evidence="16 17" key="1">
    <citation type="submission" date="2019-07" db="EMBL/GenBank/DDBJ databases">
        <title>complete genome sequencing of Ornithinimicrobium sp. H23M54.</title>
        <authorList>
            <person name="Bae J.-W."/>
            <person name="Lee S.-Y."/>
        </authorList>
    </citation>
    <scope>NUCLEOTIDE SEQUENCE [LARGE SCALE GENOMIC DNA]</scope>
    <source>
        <strain evidence="16 17">H23M54</strain>
    </source>
</reference>
<evidence type="ECO:0000256" key="14">
    <source>
        <dbReference type="SAM" id="Phobius"/>
    </source>
</evidence>
<comment type="cofactor">
    <cofactor evidence="1 12">
        <name>Cu(+)</name>
        <dbReference type="ChEBI" id="CHEBI:49552"/>
    </cofactor>
</comment>
<feature type="transmembrane region" description="Helical" evidence="14">
    <location>
        <begin position="363"/>
        <end position="382"/>
    </location>
</feature>
<keyword evidence="14" id="KW-0472">Membrane</keyword>
<feature type="binding site" description="type 1 copper site" evidence="12">
    <location>
        <position position="747"/>
    </location>
    <ligand>
        <name>Cu cation</name>
        <dbReference type="ChEBI" id="CHEBI:23378"/>
        <label>1</label>
    </ligand>
</feature>
<feature type="transmembrane region" description="Helical" evidence="14">
    <location>
        <begin position="159"/>
        <end position="178"/>
    </location>
</feature>
<evidence type="ECO:0000313" key="16">
    <source>
        <dbReference type="EMBL" id="QDO88703.1"/>
    </source>
</evidence>
<feature type="domain" description="Plastocyanin-like" evidence="15">
    <location>
        <begin position="650"/>
        <end position="756"/>
    </location>
</feature>
<feature type="binding site" description="type 1 copper site" evidence="12">
    <location>
        <position position="902"/>
    </location>
    <ligand>
        <name>Cu cation</name>
        <dbReference type="ChEBI" id="CHEBI:23378"/>
        <label>1</label>
    </ligand>
</feature>
<feature type="transmembrane region" description="Helical" evidence="14">
    <location>
        <begin position="388"/>
        <end position="410"/>
    </location>
</feature>
<evidence type="ECO:0000256" key="9">
    <source>
        <dbReference type="ARBA" id="ARBA00023002"/>
    </source>
</evidence>
<evidence type="ECO:0000256" key="5">
    <source>
        <dbReference type="ARBA" id="ARBA00011882"/>
    </source>
</evidence>
<dbReference type="CDD" id="cd04208">
    <property type="entry name" value="CuRO_2_CuNIR"/>
    <property type="match status" value="1"/>
</dbReference>
<evidence type="ECO:0000256" key="11">
    <source>
        <dbReference type="ARBA" id="ARBA00049340"/>
    </source>
</evidence>
<dbReference type="Pfam" id="PF07732">
    <property type="entry name" value="Cu-oxidase_3"/>
    <property type="match status" value="1"/>
</dbReference>
<feature type="binding site" description="type 1 copper site" evidence="12">
    <location>
        <position position="733"/>
    </location>
    <ligand>
        <name>Cu cation</name>
        <dbReference type="ChEBI" id="CHEBI:23378"/>
        <label>1</label>
    </ligand>
</feature>
<feature type="compositionally biased region" description="Low complexity" evidence="13">
    <location>
        <begin position="584"/>
        <end position="601"/>
    </location>
</feature>
<evidence type="ECO:0000256" key="10">
    <source>
        <dbReference type="ARBA" id="ARBA00023008"/>
    </source>
</evidence>
<feature type="transmembrane region" description="Helical" evidence="14">
    <location>
        <begin position="36"/>
        <end position="53"/>
    </location>
</feature>
<dbReference type="PANTHER" id="PTHR11709">
    <property type="entry name" value="MULTI-COPPER OXIDASE"/>
    <property type="match status" value="1"/>
</dbReference>
<feature type="transmembrane region" description="Helical" evidence="14">
    <location>
        <begin position="121"/>
        <end position="139"/>
    </location>
</feature>
<evidence type="ECO:0000256" key="8">
    <source>
        <dbReference type="ARBA" id="ARBA00022737"/>
    </source>
</evidence>
<dbReference type="InterPro" id="IPR001287">
    <property type="entry name" value="NO2-reductase_Cu"/>
</dbReference>
<dbReference type="EC" id="1.7.2.1" evidence="5"/>
<proteinExistence type="inferred from homology"/>
<evidence type="ECO:0000256" key="2">
    <source>
        <dbReference type="ARBA" id="ARBA00001973"/>
    </source>
</evidence>
<evidence type="ECO:0000256" key="1">
    <source>
        <dbReference type="ARBA" id="ARBA00001960"/>
    </source>
</evidence>
<feature type="region of interest" description="Disordered" evidence="13">
    <location>
        <begin position="1"/>
        <end position="26"/>
    </location>
</feature>
<evidence type="ECO:0000256" key="7">
    <source>
        <dbReference type="ARBA" id="ARBA00022723"/>
    </source>
</evidence>
<feature type="transmembrane region" description="Helical" evidence="14">
    <location>
        <begin position="321"/>
        <end position="342"/>
    </location>
</feature>
<dbReference type="InterPro" id="IPR045087">
    <property type="entry name" value="Cu-oxidase_fam"/>
</dbReference>
<evidence type="ECO:0000256" key="4">
    <source>
        <dbReference type="ARBA" id="ARBA00011233"/>
    </source>
</evidence>
<accession>A0A516GAZ9</accession>
<dbReference type="RefSeq" id="WP_143783380.1">
    <property type="nucleotide sequence ID" value="NZ_CP041616.1"/>
</dbReference>
<feature type="binding site" description="type 1 copper site" evidence="12">
    <location>
        <position position="742"/>
    </location>
    <ligand>
        <name>Cu cation</name>
        <dbReference type="ChEBI" id="CHEBI:23378"/>
        <label>1</label>
    </ligand>
</feature>
<evidence type="ECO:0000256" key="3">
    <source>
        <dbReference type="ARBA" id="ARBA00010609"/>
    </source>
</evidence>
<feature type="binding site" description="type 1 copper site" evidence="12">
    <location>
        <position position="694"/>
    </location>
    <ligand>
        <name>Cu cation</name>
        <dbReference type="ChEBI" id="CHEBI:23378"/>
        <label>1</label>
    </ligand>
</feature>
<evidence type="ECO:0000256" key="12">
    <source>
        <dbReference type="PIRSR" id="PIRSR601287-1"/>
    </source>
</evidence>
<dbReference type="OrthoDB" id="345021at2"/>